<proteinExistence type="predicted"/>
<evidence type="ECO:0000313" key="2">
    <source>
        <dbReference type="Proteomes" id="UP001626549"/>
    </source>
</evidence>
<keyword evidence="2" id="KW-1185">Reference proteome</keyword>
<gene>
    <name evidence="1" type="ORF">R0137_06050</name>
</gene>
<name>A0ABZ0IGC2_9GAMM</name>
<protein>
    <submittedName>
        <fullName evidence="1">Uncharacterized protein</fullName>
    </submittedName>
</protein>
<reference evidence="1 2" key="1">
    <citation type="submission" date="2023-10" db="EMBL/GenBank/DDBJ databases">
        <title>Two novel species belonging to the OM43/NOR5 clade.</title>
        <authorList>
            <person name="Park M."/>
        </authorList>
    </citation>
    <scope>NUCLEOTIDE SEQUENCE [LARGE SCALE GENOMIC DNA]</scope>
    <source>
        <strain evidence="1 2">IMCC45268</strain>
    </source>
</reference>
<dbReference type="Proteomes" id="UP001626549">
    <property type="component" value="Chromosome"/>
</dbReference>
<dbReference type="RefSeq" id="WP_407329341.1">
    <property type="nucleotide sequence ID" value="NZ_CP136865.1"/>
</dbReference>
<accession>A0ABZ0IGC2</accession>
<dbReference type="EMBL" id="CP136865">
    <property type="protein sequence ID" value="WOJ98135.1"/>
    <property type="molecule type" value="Genomic_DNA"/>
</dbReference>
<evidence type="ECO:0000313" key="1">
    <source>
        <dbReference type="EMBL" id="WOJ98135.1"/>
    </source>
</evidence>
<organism evidence="1 2">
    <name type="scientific">Congregibacter brevis</name>
    <dbReference type="NCBI Taxonomy" id="3081201"/>
    <lineage>
        <taxon>Bacteria</taxon>
        <taxon>Pseudomonadati</taxon>
        <taxon>Pseudomonadota</taxon>
        <taxon>Gammaproteobacteria</taxon>
        <taxon>Cellvibrionales</taxon>
        <taxon>Halieaceae</taxon>
        <taxon>Congregibacter</taxon>
    </lineage>
</organism>
<sequence>MSHHMDNASRSRKIPQGLVSRAFQAAAGVQTAIEEIEKAKDALARAQRAVRDRMIDRTHAESNYNREVRALAPWVCRCFHINPATRELVNALGTPNERDNVSAVSLWIDRYIAEVGARSQPLTDCELLASMRNLLCDYFPPHMMGDLDDLFDGMEEE</sequence>